<dbReference type="OrthoDB" id="5173286at2"/>
<evidence type="ECO:0000256" key="1">
    <source>
        <dbReference type="ARBA" id="ARBA00022741"/>
    </source>
</evidence>
<keyword evidence="5" id="KW-0812">Transmembrane</keyword>
<keyword evidence="2" id="KW-0067">ATP-binding</keyword>
<dbReference type="SUPFAM" id="SSF53067">
    <property type="entry name" value="Actin-like ATPase domain"/>
    <property type="match status" value="1"/>
</dbReference>
<sequence length="591" mass="60493">MSESLGLSIGAANLVAARVGNAPVSRRSVLTLFDHRPAEVGLPEENPSLTEPGLALRGFVERVGDRAPLVAADGTKYLGEAATVAALDALARTVGRGTPVAIAIPAYWSDGQFMALREALVAQPALASDGAPALMISDAKAALAALYAKPGFPTDGVVALCDVGASGASVTLVNVGSNAGSNFQQIGHTVRTAELSGDAIDQLILTWLRAGGPDANTTELASTARMGSLTSLLVECRRAKEELSAAAATTIRAGSLGPNTDIRLSRTEFEQLVAGPLDHFISTVEETLQRNGIPRGNLAAAATVGGGASIPLLTARLAERLQVPILTTSQPALSAAIGAAVLGQQQSLSGMPTTMVGGIDAPTDLVAPPTEMSPSAWAAQTAGDDKSATYRALAWSQEAANVAEPIPYTGPDVADEYGRETTGFGYPDDQRYAAETAPLPWYKRTVLIFGVGAAGAAVLAAVLLAVNVGHGKNKPAIPTTTEPAPPPPSQTVTMTGPNNSPTVTVIPPPPTTITSTSGPATTTSSQPATTTTTTPATTITTTTSQPATTTPTTSSPVTTTAPPPTTSQPTTSETPIRPTRREPLFEPPFRR</sequence>
<name>A0A0I9UK27_9MYCO</name>
<evidence type="ECO:0000256" key="3">
    <source>
        <dbReference type="ARBA" id="ARBA00023186"/>
    </source>
</evidence>
<evidence type="ECO:0000256" key="5">
    <source>
        <dbReference type="SAM" id="Phobius"/>
    </source>
</evidence>
<keyword evidence="5" id="KW-0472">Membrane</keyword>
<dbReference type="PATRIC" id="fig|29311.18.peg.3491"/>
<accession>A0A0I9UK27</accession>
<evidence type="ECO:0000313" key="7">
    <source>
        <dbReference type="Proteomes" id="UP000036334"/>
    </source>
</evidence>
<dbReference type="GO" id="GO:0005524">
    <property type="term" value="F:ATP binding"/>
    <property type="evidence" value="ECO:0007669"/>
    <property type="project" value="UniProtKB-KW"/>
</dbReference>
<dbReference type="STRING" id="1202450.B586_00620"/>
<organism evidence="6 7">
    <name type="scientific">Mycobacterium haemophilum</name>
    <dbReference type="NCBI Taxonomy" id="29311"/>
    <lineage>
        <taxon>Bacteria</taxon>
        <taxon>Bacillati</taxon>
        <taxon>Actinomycetota</taxon>
        <taxon>Actinomycetes</taxon>
        <taxon>Mycobacteriales</taxon>
        <taxon>Mycobacteriaceae</taxon>
        <taxon>Mycobacterium</taxon>
    </lineage>
</organism>
<dbReference type="Gene3D" id="3.90.640.10">
    <property type="entry name" value="Actin, Chain A, domain 4"/>
    <property type="match status" value="1"/>
</dbReference>
<gene>
    <name evidence="6" type="ORF">ABH38_20035</name>
</gene>
<keyword evidence="1" id="KW-0547">Nucleotide-binding</keyword>
<reference evidence="6 7" key="1">
    <citation type="submission" date="2015-05" db="EMBL/GenBank/DDBJ databases">
        <title>Genome sequence of Mycobacterium haemophilum.</title>
        <authorList>
            <person name="Greninger A.L."/>
            <person name="Cunningham G."/>
            <person name="Miller S."/>
        </authorList>
    </citation>
    <scope>NUCLEOTIDE SEQUENCE [LARGE SCALE GENOMIC DNA]</scope>
    <source>
        <strain evidence="7">UC1</strain>
    </source>
</reference>
<evidence type="ECO:0000256" key="2">
    <source>
        <dbReference type="ARBA" id="ARBA00022840"/>
    </source>
</evidence>
<dbReference type="Proteomes" id="UP000036334">
    <property type="component" value="Unassembled WGS sequence"/>
</dbReference>
<keyword evidence="3" id="KW-0143">Chaperone</keyword>
<keyword evidence="7" id="KW-1185">Reference proteome</keyword>
<dbReference type="EMBL" id="LDPR01000036">
    <property type="protein sequence ID" value="KLO34012.1"/>
    <property type="molecule type" value="Genomic_DNA"/>
</dbReference>
<dbReference type="Gene3D" id="3.30.420.40">
    <property type="match status" value="2"/>
</dbReference>
<dbReference type="AlphaFoldDB" id="A0A0I9UK27"/>
<proteinExistence type="predicted"/>
<protein>
    <submittedName>
        <fullName evidence="6">Molecular chaperone</fullName>
    </submittedName>
</protein>
<dbReference type="InterPro" id="IPR043129">
    <property type="entry name" value="ATPase_NBD"/>
</dbReference>
<feature type="compositionally biased region" description="Basic and acidic residues" evidence="4">
    <location>
        <begin position="579"/>
        <end position="591"/>
    </location>
</feature>
<dbReference type="Pfam" id="PF00012">
    <property type="entry name" value="HSP70"/>
    <property type="match status" value="1"/>
</dbReference>
<evidence type="ECO:0000313" key="6">
    <source>
        <dbReference type="EMBL" id="KLO34012.1"/>
    </source>
</evidence>
<dbReference type="InterPro" id="IPR013126">
    <property type="entry name" value="Hsp_70_fam"/>
</dbReference>
<dbReference type="PANTHER" id="PTHR42749:SF1">
    <property type="entry name" value="CELL SHAPE-DETERMINING PROTEIN MREB"/>
    <property type="match status" value="1"/>
</dbReference>
<dbReference type="RefSeq" id="WP_047316865.1">
    <property type="nucleotide sequence ID" value="NZ_LDPQ01000044.1"/>
</dbReference>
<feature type="region of interest" description="Disordered" evidence="4">
    <location>
        <begin position="475"/>
        <end position="591"/>
    </location>
</feature>
<dbReference type="GO" id="GO:0140662">
    <property type="term" value="F:ATP-dependent protein folding chaperone"/>
    <property type="evidence" value="ECO:0007669"/>
    <property type="project" value="InterPro"/>
</dbReference>
<keyword evidence="5" id="KW-1133">Transmembrane helix</keyword>
<feature type="compositionally biased region" description="Low complexity" evidence="4">
    <location>
        <begin position="512"/>
        <end position="560"/>
    </location>
</feature>
<evidence type="ECO:0000256" key="4">
    <source>
        <dbReference type="SAM" id="MobiDB-lite"/>
    </source>
</evidence>
<feature type="transmembrane region" description="Helical" evidence="5">
    <location>
        <begin position="446"/>
        <end position="466"/>
    </location>
</feature>
<dbReference type="PANTHER" id="PTHR42749">
    <property type="entry name" value="CELL SHAPE-DETERMINING PROTEIN MREB"/>
    <property type="match status" value="1"/>
</dbReference>
<feature type="compositionally biased region" description="Low complexity" evidence="4">
    <location>
        <begin position="567"/>
        <end position="577"/>
    </location>
</feature>
<comment type="caution">
    <text evidence="6">The sequence shown here is derived from an EMBL/GenBank/DDBJ whole genome shotgun (WGS) entry which is preliminary data.</text>
</comment>